<reference evidence="2 3" key="1">
    <citation type="submission" date="2020-01" db="EMBL/GenBank/DDBJ databases">
        <title>The genomic epidemiology of tigecycline resistance gene tet(X) variants in a swine farm in China.</title>
        <authorList>
            <person name="Peng K."/>
            <person name="Li R."/>
        </authorList>
    </citation>
    <scope>NUCLEOTIDE SEQUENCE [LARGE SCALE GENOMIC DNA]</scope>
    <source>
        <strain evidence="2 3">ZN3</strain>
    </source>
</reference>
<dbReference type="InterPro" id="IPR052543">
    <property type="entry name" value="HTH_Metal-responsive_Reg"/>
</dbReference>
<sequence>MAKPEMKSEYQHTVESAIAAVGAAISDISRVKILCALMDGRAWTATELGVVADISASTASSHLSKLLNAGLISVISQGKYRYFRLANDDIAKVIENLMSFSTDHISQAKITTPKNLRKARTCYNHLAGEVAVNIYDSLCQQKWITEDGHAITTLGVERFKNIGIEFQAKHSRNICCPCLDWSERRFHLGGQIGTAFFHYAEAQAWLTRHQGYREVTISEKGYKALMFYFNIKKK</sequence>
<dbReference type="GO" id="GO:0032791">
    <property type="term" value="F:lead ion binding"/>
    <property type="evidence" value="ECO:0007669"/>
    <property type="project" value="TreeGrafter"/>
</dbReference>
<evidence type="ECO:0000313" key="2">
    <source>
        <dbReference type="EMBL" id="QIF94049.1"/>
    </source>
</evidence>
<feature type="domain" description="HTH arsR-type" evidence="1">
    <location>
        <begin position="10"/>
        <end position="109"/>
    </location>
</feature>
<protein>
    <submittedName>
        <fullName evidence="2">ArsR family transcriptional regulator</fullName>
    </submittedName>
</protein>
<dbReference type="OrthoDB" id="9797716at2"/>
<dbReference type="PROSITE" id="PS50987">
    <property type="entry name" value="HTH_ARSR_2"/>
    <property type="match status" value="1"/>
</dbReference>
<keyword evidence="3" id="KW-1185">Reference proteome</keyword>
<dbReference type="AlphaFoldDB" id="A0A6G6SLW8"/>
<dbReference type="PANTHER" id="PTHR39168">
    <property type="entry name" value="TRANSCRIPTIONAL REGULATOR-RELATED"/>
    <property type="match status" value="1"/>
</dbReference>
<dbReference type="CDD" id="cd00090">
    <property type="entry name" value="HTH_ARSR"/>
    <property type="match status" value="1"/>
</dbReference>
<dbReference type="GO" id="GO:0003677">
    <property type="term" value="F:DNA binding"/>
    <property type="evidence" value="ECO:0007669"/>
    <property type="project" value="TreeGrafter"/>
</dbReference>
<dbReference type="PRINTS" id="PR00778">
    <property type="entry name" value="HTHARSR"/>
</dbReference>
<dbReference type="InterPro" id="IPR036388">
    <property type="entry name" value="WH-like_DNA-bd_sf"/>
</dbReference>
<dbReference type="SUPFAM" id="SSF46785">
    <property type="entry name" value="Winged helix' DNA-binding domain"/>
    <property type="match status" value="1"/>
</dbReference>
<proteinExistence type="predicted"/>
<dbReference type="Proteomes" id="UP000503287">
    <property type="component" value="Chromosome"/>
</dbReference>
<gene>
    <name evidence="2" type="ORF">GTH24_09135</name>
</gene>
<evidence type="ECO:0000313" key="3">
    <source>
        <dbReference type="Proteomes" id="UP000503287"/>
    </source>
</evidence>
<dbReference type="InterPro" id="IPR036390">
    <property type="entry name" value="WH_DNA-bd_sf"/>
</dbReference>
<dbReference type="GO" id="GO:0097063">
    <property type="term" value="F:cadmium ion sensor activity"/>
    <property type="evidence" value="ECO:0007669"/>
    <property type="project" value="TreeGrafter"/>
</dbReference>
<dbReference type="PANTHER" id="PTHR39168:SF1">
    <property type="entry name" value="TRANSCRIPTIONAL REGULATORY PROTEIN"/>
    <property type="match status" value="1"/>
</dbReference>
<dbReference type="InterPro" id="IPR011991">
    <property type="entry name" value="ArsR-like_HTH"/>
</dbReference>
<dbReference type="Pfam" id="PF01022">
    <property type="entry name" value="HTH_5"/>
    <property type="match status" value="1"/>
</dbReference>
<organism evidence="2 3">
    <name type="scientific">Proteus vulgaris</name>
    <dbReference type="NCBI Taxonomy" id="585"/>
    <lineage>
        <taxon>Bacteria</taxon>
        <taxon>Pseudomonadati</taxon>
        <taxon>Pseudomonadota</taxon>
        <taxon>Gammaproteobacteria</taxon>
        <taxon>Enterobacterales</taxon>
        <taxon>Morganellaceae</taxon>
        <taxon>Proteus</taxon>
    </lineage>
</organism>
<dbReference type="EMBL" id="CP047344">
    <property type="protein sequence ID" value="QIF94049.1"/>
    <property type="molecule type" value="Genomic_DNA"/>
</dbReference>
<name>A0A6G6SLW8_PROVU</name>
<dbReference type="GO" id="GO:0046686">
    <property type="term" value="P:response to cadmium ion"/>
    <property type="evidence" value="ECO:0007669"/>
    <property type="project" value="TreeGrafter"/>
</dbReference>
<accession>A0A6G6SLW8</accession>
<dbReference type="RefSeq" id="WP_072068041.1">
    <property type="nucleotide sequence ID" value="NZ_CP047344.1"/>
</dbReference>
<dbReference type="InterPro" id="IPR001845">
    <property type="entry name" value="HTH_ArsR_DNA-bd_dom"/>
</dbReference>
<dbReference type="SMART" id="SM00418">
    <property type="entry name" value="HTH_ARSR"/>
    <property type="match status" value="1"/>
</dbReference>
<dbReference type="GO" id="GO:0010288">
    <property type="term" value="P:response to lead ion"/>
    <property type="evidence" value="ECO:0007669"/>
    <property type="project" value="TreeGrafter"/>
</dbReference>
<dbReference type="GO" id="GO:0003700">
    <property type="term" value="F:DNA-binding transcription factor activity"/>
    <property type="evidence" value="ECO:0007669"/>
    <property type="project" value="InterPro"/>
</dbReference>
<evidence type="ECO:0000259" key="1">
    <source>
        <dbReference type="PROSITE" id="PS50987"/>
    </source>
</evidence>
<dbReference type="Gene3D" id="1.10.10.10">
    <property type="entry name" value="Winged helix-like DNA-binding domain superfamily/Winged helix DNA-binding domain"/>
    <property type="match status" value="1"/>
</dbReference>